<dbReference type="EMBL" id="AP019368">
    <property type="protein sequence ID" value="BBH53814.1"/>
    <property type="molecule type" value="Genomic_DNA"/>
</dbReference>
<dbReference type="KEGG" id="sbf:JCM31447_22640"/>
<dbReference type="Proteomes" id="UP000291236">
    <property type="component" value="Chromosome"/>
</dbReference>
<evidence type="ECO:0000313" key="2">
    <source>
        <dbReference type="EMBL" id="BBH53814.1"/>
    </source>
</evidence>
<sequence length="173" mass="19915">MYKKILSIISLAMSPIALIHMNAQAEETTQIRCVTKDRQFFWLVDKENPGLIASVSGHWNNYLDNRSKFKYFVINGGAPMIDAIVNACTKLDPSYKYISAAEYQSIESSLFAIDDNIFYNGFMKYSVGHTLPMVFSTVKNWRERDMKIKYDLELPENKYLTKEQVLESIATSK</sequence>
<evidence type="ECO:0000313" key="3">
    <source>
        <dbReference type="Proteomes" id="UP000291236"/>
    </source>
</evidence>
<feature type="chain" id="PRO_5020717710" evidence="1">
    <location>
        <begin position="26"/>
        <end position="173"/>
    </location>
</feature>
<feature type="signal peptide" evidence="1">
    <location>
        <begin position="1"/>
        <end position="25"/>
    </location>
</feature>
<dbReference type="RefSeq" id="WP_130610429.1">
    <property type="nucleotide sequence ID" value="NZ_AP019368.1"/>
</dbReference>
<name>A0A4P2VNR0_FLUSA</name>
<keyword evidence="1" id="KW-0732">Signal</keyword>
<evidence type="ECO:0000256" key="1">
    <source>
        <dbReference type="SAM" id="SignalP"/>
    </source>
</evidence>
<keyword evidence="3" id="KW-1185">Reference proteome</keyword>
<dbReference type="AlphaFoldDB" id="A0A4P2VNR0"/>
<protein>
    <submittedName>
        <fullName evidence="2">Uncharacterized protein</fullName>
    </submittedName>
</protein>
<organism evidence="2 3">
    <name type="scientific">Fluviispira sanaruensis</name>
    <dbReference type="NCBI Taxonomy" id="2493639"/>
    <lineage>
        <taxon>Bacteria</taxon>
        <taxon>Pseudomonadati</taxon>
        <taxon>Bdellovibrionota</taxon>
        <taxon>Oligoflexia</taxon>
        <taxon>Silvanigrellales</taxon>
        <taxon>Silvanigrellaceae</taxon>
        <taxon>Fluviispira</taxon>
    </lineage>
</organism>
<reference evidence="2 3" key="1">
    <citation type="submission" date="2018-12" db="EMBL/GenBank/DDBJ databases">
        <title>Rubrispira sanarue gen. nov., sp., nov., a member of the order Silvanigrellales, isolated from a brackish lake in Hamamatsu Japan.</title>
        <authorList>
            <person name="Maejima Y."/>
            <person name="Iino T."/>
            <person name="Muraguchi Y."/>
            <person name="Fukuda K."/>
            <person name="Nojiri H."/>
            <person name="Ohkuma M."/>
            <person name="Moriuchi R."/>
            <person name="Dohra H."/>
            <person name="Kimbara K."/>
            <person name="Shintani M."/>
        </authorList>
    </citation>
    <scope>NUCLEOTIDE SEQUENCE [LARGE SCALE GENOMIC DNA]</scope>
    <source>
        <strain evidence="2 3">RF1110005</strain>
    </source>
</reference>
<proteinExistence type="predicted"/>
<gene>
    <name evidence="2" type="ORF">JCM31447_22640</name>
</gene>
<accession>A0A4P2VNR0</accession>